<dbReference type="OrthoDB" id="9800168at2"/>
<dbReference type="Pfam" id="PF14375">
    <property type="entry name" value="Cys_rich_CWC"/>
    <property type="match status" value="1"/>
</dbReference>
<reference evidence="1 2" key="1">
    <citation type="submission" date="2018-03" db="EMBL/GenBank/DDBJ databases">
        <title>Genomic Encyclopedia of Archaeal and Bacterial Type Strains, Phase II (KMG-II): from individual species to whole genera.</title>
        <authorList>
            <person name="Goeker M."/>
        </authorList>
    </citation>
    <scope>NUCLEOTIDE SEQUENCE [LARGE SCALE GENOMIC DNA]</scope>
    <source>
        <strain evidence="1 2">DSM 28229</strain>
    </source>
</reference>
<dbReference type="AlphaFoldDB" id="A0A315Z7B9"/>
<name>A0A315Z7B9_SEDFL</name>
<keyword evidence="2" id="KW-1185">Reference proteome</keyword>
<dbReference type="InterPro" id="IPR032720">
    <property type="entry name" value="Cys_rich_CWC"/>
</dbReference>
<proteinExistence type="predicted"/>
<dbReference type="EMBL" id="QGDO01000004">
    <property type="protein sequence ID" value="PWJ40852.1"/>
    <property type="molecule type" value="Genomic_DNA"/>
</dbReference>
<evidence type="ECO:0000313" key="2">
    <source>
        <dbReference type="Proteomes" id="UP000245535"/>
    </source>
</evidence>
<comment type="caution">
    <text evidence="1">The sequence shown here is derived from an EMBL/GenBank/DDBJ whole genome shotgun (WGS) entry which is preliminary data.</text>
</comment>
<sequence length="72" mass="8111">MPSHETKKCLRCGAGFECKAGNITQCQCFTVQLTKEEMEYVSEKYDECLCASCLKALQEEAQQKLKEANALK</sequence>
<organism evidence="1 2">
    <name type="scientific">Sediminitomix flava</name>
    <dbReference type="NCBI Taxonomy" id="379075"/>
    <lineage>
        <taxon>Bacteria</taxon>
        <taxon>Pseudomonadati</taxon>
        <taxon>Bacteroidota</taxon>
        <taxon>Cytophagia</taxon>
        <taxon>Cytophagales</taxon>
        <taxon>Flammeovirgaceae</taxon>
        <taxon>Sediminitomix</taxon>
    </lineage>
</organism>
<protein>
    <submittedName>
        <fullName evidence="1">Cysteine-rich CWC</fullName>
    </submittedName>
</protein>
<evidence type="ECO:0000313" key="1">
    <source>
        <dbReference type="EMBL" id="PWJ40852.1"/>
    </source>
</evidence>
<gene>
    <name evidence="1" type="ORF">BC781_104111</name>
</gene>
<accession>A0A315Z7B9</accession>
<dbReference type="Proteomes" id="UP000245535">
    <property type="component" value="Unassembled WGS sequence"/>
</dbReference>
<dbReference type="RefSeq" id="WP_109619652.1">
    <property type="nucleotide sequence ID" value="NZ_QGDO01000004.1"/>
</dbReference>